<feature type="chain" id="PRO_5019729678" description="Lipoprotein" evidence="2">
    <location>
        <begin position="21"/>
        <end position="207"/>
    </location>
</feature>
<organism evidence="3 4">
    <name type="scientific">Maricaulis maris</name>
    <dbReference type="NCBI Taxonomy" id="74318"/>
    <lineage>
        <taxon>Bacteria</taxon>
        <taxon>Pseudomonadati</taxon>
        <taxon>Pseudomonadota</taxon>
        <taxon>Alphaproteobacteria</taxon>
        <taxon>Maricaulales</taxon>
        <taxon>Maricaulaceae</taxon>
        <taxon>Maricaulis</taxon>
    </lineage>
</organism>
<dbReference type="RefSeq" id="WP_143743098.1">
    <property type="nucleotide sequence ID" value="NZ_RBIM01000005.1"/>
</dbReference>
<feature type="signal peptide" evidence="2">
    <location>
        <begin position="1"/>
        <end position="20"/>
    </location>
</feature>
<dbReference type="AlphaFoldDB" id="A0A495D2T7"/>
<evidence type="ECO:0000256" key="2">
    <source>
        <dbReference type="SAM" id="SignalP"/>
    </source>
</evidence>
<keyword evidence="2" id="KW-0732">Signal</keyword>
<evidence type="ECO:0008006" key="5">
    <source>
        <dbReference type="Google" id="ProtNLM"/>
    </source>
</evidence>
<dbReference type="PROSITE" id="PS51257">
    <property type="entry name" value="PROKAR_LIPOPROTEIN"/>
    <property type="match status" value="1"/>
</dbReference>
<comment type="caution">
    <text evidence="3">The sequence shown here is derived from an EMBL/GenBank/DDBJ whole genome shotgun (WGS) entry which is preliminary data.</text>
</comment>
<sequence length="207" mass="22738">MTKTPMKTLMVMLVSATALGACSGHGRANLPPAGPTQPPVVHHRPPVMVDTVGPAIAMCLVDTLAEQRLAMLEEVHAYREEIRADAHTSANVADSRTQEIIAAFETDLDASYRFATSSCRTYNRCLEENRFDEAACQDTAALWHDGQDRFHDLSESLAAVRERIASGCSDCAPPRTHGRDGRHHRDHAPRRRHSDETIGSVFSTDGH</sequence>
<accession>A0A495D2T7</accession>
<dbReference type="OrthoDB" id="7628870at2"/>
<dbReference type="EMBL" id="RBIM01000005">
    <property type="protein sequence ID" value="RKQ96073.1"/>
    <property type="molecule type" value="Genomic_DNA"/>
</dbReference>
<name>A0A495D2T7_9PROT</name>
<evidence type="ECO:0000313" key="4">
    <source>
        <dbReference type="Proteomes" id="UP000273675"/>
    </source>
</evidence>
<dbReference type="Proteomes" id="UP000273675">
    <property type="component" value="Unassembled WGS sequence"/>
</dbReference>
<feature type="region of interest" description="Disordered" evidence="1">
    <location>
        <begin position="170"/>
        <end position="207"/>
    </location>
</feature>
<evidence type="ECO:0000256" key="1">
    <source>
        <dbReference type="SAM" id="MobiDB-lite"/>
    </source>
</evidence>
<feature type="compositionally biased region" description="Basic residues" evidence="1">
    <location>
        <begin position="180"/>
        <end position="192"/>
    </location>
</feature>
<reference evidence="3 4" key="1">
    <citation type="submission" date="2018-10" db="EMBL/GenBank/DDBJ databases">
        <title>Genomic Encyclopedia of Type Strains, Phase IV (KMG-IV): sequencing the most valuable type-strain genomes for metagenomic binning, comparative biology and taxonomic classification.</title>
        <authorList>
            <person name="Goeker M."/>
        </authorList>
    </citation>
    <scope>NUCLEOTIDE SEQUENCE [LARGE SCALE GENOMIC DNA]</scope>
    <source>
        <strain evidence="3 4">DSM 4734</strain>
    </source>
</reference>
<protein>
    <recommendedName>
        <fullName evidence="5">Lipoprotein</fullName>
    </recommendedName>
</protein>
<evidence type="ECO:0000313" key="3">
    <source>
        <dbReference type="EMBL" id="RKQ96073.1"/>
    </source>
</evidence>
<proteinExistence type="predicted"/>
<gene>
    <name evidence="3" type="ORF">C7435_2325</name>
</gene>